<dbReference type="OrthoDB" id="416253at2759"/>
<accession>A0A179I1Z2</accession>
<keyword evidence="3" id="KW-1185">Reference proteome</keyword>
<organism evidence="2 3">
    <name type="scientific">Cordyceps confragosa</name>
    <name type="common">Lecanicillium lecanii</name>
    <dbReference type="NCBI Taxonomy" id="2714763"/>
    <lineage>
        <taxon>Eukaryota</taxon>
        <taxon>Fungi</taxon>
        <taxon>Dikarya</taxon>
        <taxon>Ascomycota</taxon>
        <taxon>Pezizomycotina</taxon>
        <taxon>Sordariomycetes</taxon>
        <taxon>Hypocreomycetidae</taxon>
        <taxon>Hypocreales</taxon>
        <taxon>Cordycipitaceae</taxon>
        <taxon>Akanthomyces</taxon>
    </lineage>
</organism>
<reference evidence="2 3" key="1">
    <citation type="submission" date="2016-03" db="EMBL/GenBank/DDBJ databases">
        <title>Fine-scale spatial genetic structure of a fungal parasite of coffee scale insects.</title>
        <authorList>
            <person name="Jackson D."/>
            <person name="Zemenick K.A."/>
            <person name="Malloure B."/>
            <person name="Quandt C.A."/>
            <person name="James T.Y."/>
        </authorList>
    </citation>
    <scope>NUCLEOTIDE SEQUENCE [LARGE SCALE GENOMIC DNA]</scope>
    <source>
        <strain evidence="2 3">UM487</strain>
    </source>
</reference>
<evidence type="ECO:0000256" key="1">
    <source>
        <dbReference type="SAM" id="MobiDB-lite"/>
    </source>
</evidence>
<dbReference type="EMBL" id="LUKN01004699">
    <property type="protein sequence ID" value="OAQ95670.1"/>
    <property type="molecule type" value="Genomic_DNA"/>
</dbReference>
<feature type="region of interest" description="Disordered" evidence="1">
    <location>
        <begin position="1"/>
        <end position="48"/>
    </location>
</feature>
<dbReference type="SUPFAM" id="SSF56112">
    <property type="entry name" value="Protein kinase-like (PK-like)"/>
    <property type="match status" value="1"/>
</dbReference>
<gene>
    <name evidence="2" type="ORF">LLEC1_06556</name>
</gene>
<feature type="compositionally biased region" description="Polar residues" evidence="1">
    <location>
        <begin position="29"/>
        <end position="42"/>
    </location>
</feature>
<evidence type="ECO:0000313" key="3">
    <source>
        <dbReference type="Proteomes" id="UP000243081"/>
    </source>
</evidence>
<dbReference type="Proteomes" id="UP000243081">
    <property type="component" value="Unassembled WGS sequence"/>
</dbReference>
<dbReference type="OMA" id="HNILCCV"/>
<proteinExistence type="predicted"/>
<evidence type="ECO:0000313" key="2">
    <source>
        <dbReference type="EMBL" id="OAQ95670.1"/>
    </source>
</evidence>
<comment type="caution">
    <text evidence="2">The sequence shown here is derived from an EMBL/GenBank/DDBJ whole genome shotgun (WGS) entry which is preliminary data.</text>
</comment>
<name>A0A179I1Z2_CORDF</name>
<protein>
    <submittedName>
        <fullName evidence="2">Uncharacterized protein</fullName>
    </submittedName>
</protein>
<dbReference type="AlphaFoldDB" id="A0A179I1Z2"/>
<dbReference type="InterPro" id="IPR011009">
    <property type="entry name" value="Kinase-like_dom_sf"/>
</dbReference>
<sequence>MAVDSESKLASAPAVEKPQQSKKGFDENMVQNGKETSGNDTPAVSDGYSETDGIADKFRRHVVIPVISKSTGTLSWTVLVPGNIITERGISVDTINDTISAKDDWRVGDVVADSIAVRAVIGRRGLLLSAQQPDRSQHDTSVHLEESGSSANVSLVVQPDGTLEVHKTCSHDGIDENGRPWLERQNKFLETSIAVQETDIFVKPLRFTAKDETFSIDFPYLASQTLAQLAMAGMGGRLLLDTTSELLGEMAQKVWPKTATKAPRDFIEKAHFDRIDRRVAIARAAVPELGAIIDSSEIVLNGRTLLGFRSVMEQLRSHPAIDTISPTMIGEIHGDLNLHNILCCVGTSAKRPVALIDPRGVHLLSDFAKTRDFEPGDYAYELSKLKFSLSAFSEIRHGFLELQGQGTDFRISFKHHSGSETMREADAGFFDALSSNADFMKWVKLVEPAGFDALRKRVLLGEAANFVADAACALGRDTVHEVIPLFLIGLDKLNSVLAILNDTISEHKLDAWFARSGEQDTTVGIMAVQQSLLRGRTAAPLWDVLEIAVPSNQIAVTQGLLETLRGECFPLRTNIYNSSTPHSKLEFPCLILHGLKKTHGPTDAILSGLTQANAFFEASGVSDCVRRSLRIISVQATGGESGSFGRQGSKLLAPGPWGASPLELVLLTAQQLRFARGGRWILDGTSFFVLSSALEPPTSDLCVLTRPPTAEDGSKPAQMAMREALIKSRVQATATQSSPGKPSTMPAGAVFLSTDVTTALTQSAEQGVQARGDVFTDIVLAAILDKDSWIRLYGAMGWTGDVDAAWDAAQKLASSAPAETELVSGGDKVAVYRFGSLEEYKSLVDRAKTDPDMNSLAFLAATLAWREQWAIGE</sequence>